<proteinExistence type="predicted"/>
<accession>F3CFG7</accession>
<comment type="caution">
    <text evidence="1">The sequence shown here is derived from an EMBL/GenBank/DDBJ whole genome shotgun (WGS) entry which is preliminary data.</text>
</comment>
<feature type="non-terminal residue" evidence="1">
    <location>
        <position position="23"/>
    </location>
</feature>
<name>F3CFG7_PSESG</name>
<organism evidence="1 2">
    <name type="scientific">Pseudomonas savastanoi pv. glycinea str. race 4</name>
    <dbReference type="NCBI Taxonomy" id="875330"/>
    <lineage>
        <taxon>Bacteria</taxon>
        <taxon>Pseudomonadati</taxon>
        <taxon>Pseudomonadota</taxon>
        <taxon>Gammaproteobacteria</taxon>
        <taxon>Pseudomonadales</taxon>
        <taxon>Pseudomonadaceae</taxon>
        <taxon>Pseudomonas</taxon>
    </lineage>
</organism>
<dbReference type="EMBL" id="ADWY01002275">
    <property type="protein sequence ID" value="EGH18009.1"/>
    <property type="molecule type" value="Genomic_DNA"/>
</dbReference>
<reference evidence="1 2" key="1">
    <citation type="journal article" date="2011" name="PLoS Pathog.">
        <title>Dynamic evolution of pathogenicity revealed by sequencing and comparative genomics of 19 Pseudomonas syringae isolates.</title>
        <authorList>
            <person name="Baltrus D.A."/>
            <person name="Nishimura M.T."/>
            <person name="Romanchuk A."/>
            <person name="Chang J.H."/>
            <person name="Mukhtar M.S."/>
            <person name="Cherkis K."/>
            <person name="Roach J."/>
            <person name="Grant S.R."/>
            <person name="Jones C.D."/>
            <person name="Dangl J.L."/>
        </authorList>
    </citation>
    <scope>NUCLEOTIDE SEQUENCE [LARGE SCALE GENOMIC DNA]</scope>
    <source>
        <strain evidence="2">race 4</strain>
    </source>
</reference>
<sequence>MPRQMLYAPLRTVEPVDGIAQVK</sequence>
<dbReference type="AlphaFoldDB" id="F3CFG7"/>
<evidence type="ECO:0000313" key="2">
    <source>
        <dbReference type="Proteomes" id="UP000005466"/>
    </source>
</evidence>
<gene>
    <name evidence="1" type="ORF">Pgy4_34181</name>
</gene>
<protein>
    <submittedName>
        <fullName evidence="1">Uncharacterized protein</fullName>
    </submittedName>
</protein>
<evidence type="ECO:0000313" key="1">
    <source>
        <dbReference type="EMBL" id="EGH18009.1"/>
    </source>
</evidence>
<dbReference type="Proteomes" id="UP000005466">
    <property type="component" value="Unassembled WGS sequence"/>
</dbReference>
<dbReference type="HOGENOM" id="CLU_3423974_0_0_6"/>